<dbReference type="KEGG" id="ccot:CCAX7_43000"/>
<keyword evidence="5" id="KW-0547">Nucleotide-binding</keyword>
<dbReference type="InterPro" id="IPR003661">
    <property type="entry name" value="HisK_dim/P_dom"/>
</dbReference>
<dbReference type="PROSITE" id="PS50113">
    <property type="entry name" value="PAC"/>
    <property type="match status" value="1"/>
</dbReference>
<proteinExistence type="predicted"/>
<protein>
    <recommendedName>
        <fullName evidence="2">histidine kinase</fullName>
        <ecNumber evidence="2">2.7.13.3</ecNumber>
    </recommendedName>
</protein>
<gene>
    <name evidence="9" type="ORF">CCAX7_43000</name>
</gene>
<dbReference type="EMBL" id="AP025739">
    <property type="protein sequence ID" value="BDI32249.1"/>
    <property type="molecule type" value="Genomic_DNA"/>
</dbReference>
<dbReference type="GO" id="GO:0005524">
    <property type="term" value="F:ATP binding"/>
    <property type="evidence" value="ECO:0007669"/>
    <property type="project" value="UniProtKB-KW"/>
</dbReference>
<dbReference type="PROSITE" id="PS50112">
    <property type="entry name" value="PAS"/>
    <property type="match status" value="1"/>
</dbReference>
<dbReference type="SUPFAM" id="SSF47384">
    <property type="entry name" value="Homodimeric domain of signal transducing histidine kinase"/>
    <property type="match status" value="1"/>
</dbReference>
<evidence type="ECO:0000256" key="3">
    <source>
        <dbReference type="ARBA" id="ARBA00022553"/>
    </source>
</evidence>
<dbReference type="Pfam" id="PF08448">
    <property type="entry name" value="PAS_4"/>
    <property type="match status" value="1"/>
</dbReference>
<dbReference type="CDD" id="cd00082">
    <property type="entry name" value="HisKA"/>
    <property type="match status" value="1"/>
</dbReference>
<dbReference type="Pfam" id="PF01590">
    <property type="entry name" value="GAF"/>
    <property type="match status" value="2"/>
</dbReference>
<evidence type="ECO:0000313" key="10">
    <source>
        <dbReference type="Proteomes" id="UP000287394"/>
    </source>
</evidence>
<dbReference type="PANTHER" id="PTHR43065">
    <property type="entry name" value="SENSOR HISTIDINE KINASE"/>
    <property type="match status" value="1"/>
</dbReference>
<keyword evidence="8" id="KW-0902">Two-component regulatory system</keyword>
<dbReference type="Pfam" id="PF13185">
    <property type="entry name" value="GAF_2"/>
    <property type="match status" value="1"/>
</dbReference>
<keyword evidence="10" id="KW-1185">Reference proteome</keyword>
<dbReference type="InterPro" id="IPR035965">
    <property type="entry name" value="PAS-like_dom_sf"/>
</dbReference>
<dbReference type="InterPro" id="IPR036097">
    <property type="entry name" value="HisK_dim/P_sf"/>
</dbReference>
<evidence type="ECO:0000256" key="7">
    <source>
        <dbReference type="ARBA" id="ARBA00022840"/>
    </source>
</evidence>
<dbReference type="InterPro" id="IPR036890">
    <property type="entry name" value="HATPase_C_sf"/>
</dbReference>
<dbReference type="PRINTS" id="PR00344">
    <property type="entry name" value="BCTRLSENSOR"/>
</dbReference>
<evidence type="ECO:0000256" key="8">
    <source>
        <dbReference type="ARBA" id="ARBA00023012"/>
    </source>
</evidence>
<dbReference type="AlphaFoldDB" id="A0A402CXK7"/>
<evidence type="ECO:0000256" key="5">
    <source>
        <dbReference type="ARBA" id="ARBA00022741"/>
    </source>
</evidence>
<reference evidence="9 10" key="1">
    <citation type="journal article" date="2019" name="Int. J. Syst. Evol. Microbiol.">
        <title>Capsulimonas corticalis gen. nov., sp. nov., an aerobic capsulated bacterium, of a novel bacterial order, Capsulimonadales ord. nov., of the class Armatimonadia of the phylum Armatimonadetes.</title>
        <authorList>
            <person name="Li J."/>
            <person name="Kudo C."/>
            <person name="Tonouchi A."/>
        </authorList>
    </citation>
    <scope>NUCLEOTIDE SEQUENCE [LARGE SCALE GENOMIC DNA]</scope>
    <source>
        <strain evidence="9 10">AX-7</strain>
    </source>
</reference>
<keyword evidence="6" id="KW-0418">Kinase</keyword>
<dbReference type="InterPro" id="IPR003018">
    <property type="entry name" value="GAF"/>
</dbReference>
<dbReference type="GO" id="GO:0000155">
    <property type="term" value="F:phosphorelay sensor kinase activity"/>
    <property type="evidence" value="ECO:0007669"/>
    <property type="project" value="InterPro"/>
</dbReference>
<dbReference type="Pfam" id="PF00512">
    <property type="entry name" value="HisKA"/>
    <property type="match status" value="1"/>
</dbReference>
<dbReference type="Gene3D" id="3.30.450.20">
    <property type="entry name" value="PAS domain"/>
    <property type="match status" value="1"/>
</dbReference>
<dbReference type="InterPro" id="IPR004358">
    <property type="entry name" value="Sig_transdc_His_kin-like_C"/>
</dbReference>
<dbReference type="CDD" id="cd00130">
    <property type="entry name" value="PAS"/>
    <property type="match status" value="1"/>
</dbReference>
<dbReference type="InterPro" id="IPR000014">
    <property type="entry name" value="PAS"/>
</dbReference>
<keyword evidence="7" id="KW-0067">ATP-binding</keyword>
<comment type="catalytic activity">
    <reaction evidence="1">
        <text>ATP + protein L-histidine = ADP + protein N-phospho-L-histidine.</text>
        <dbReference type="EC" id="2.7.13.3"/>
    </reaction>
</comment>
<name>A0A402CXK7_9BACT</name>
<accession>A0A402CXK7</accession>
<dbReference type="SMART" id="SM00091">
    <property type="entry name" value="PAS"/>
    <property type="match status" value="1"/>
</dbReference>
<dbReference type="InterPro" id="IPR029016">
    <property type="entry name" value="GAF-like_dom_sf"/>
</dbReference>
<evidence type="ECO:0000256" key="4">
    <source>
        <dbReference type="ARBA" id="ARBA00022679"/>
    </source>
</evidence>
<keyword evidence="4" id="KW-0808">Transferase</keyword>
<dbReference type="SMART" id="SM00388">
    <property type="entry name" value="HisKA"/>
    <property type="match status" value="1"/>
</dbReference>
<dbReference type="InterPro" id="IPR003594">
    <property type="entry name" value="HATPase_dom"/>
</dbReference>
<evidence type="ECO:0000256" key="6">
    <source>
        <dbReference type="ARBA" id="ARBA00022777"/>
    </source>
</evidence>
<organism evidence="9 10">
    <name type="scientific">Capsulimonas corticalis</name>
    <dbReference type="NCBI Taxonomy" id="2219043"/>
    <lineage>
        <taxon>Bacteria</taxon>
        <taxon>Bacillati</taxon>
        <taxon>Armatimonadota</taxon>
        <taxon>Armatimonadia</taxon>
        <taxon>Capsulimonadales</taxon>
        <taxon>Capsulimonadaceae</taxon>
        <taxon>Capsulimonas</taxon>
    </lineage>
</organism>
<dbReference type="InterPro" id="IPR000700">
    <property type="entry name" value="PAS-assoc_C"/>
</dbReference>
<dbReference type="SUPFAM" id="SSF55785">
    <property type="entry name" value="PYP-like sensor domain (PAS domain)"/>
    <property type="match status" value="1"/>
</dbReference>
<dbReference type="SMART" id="SM00065">
    <property type="entry name" value="GAF"/>
    <property type="match status" value="4"/>
</dbReference>
<evidence type="ECO:0000256" key="2">
    <source>
        <dbReference type="ARBA" id="ARBA00012438"/>
    </source>
</evidence>
<dbReference type="PANTHER" id="PTHR43065:SF10">
    <property type="entry name" value="PEROXIDE STRESS-ACTIVATED HISTIDINE KINASE MAK3"/>
    <property type="match status" value="1"/>
</dbReference>
<dbReference type="SMART" id="SM00387">
    <property type="entry name" value="HATPase_c"/>
    <property type="match status" value="1"/>
</dbReference>
<dbReference type="Pfam" id="PF02518">
    <property type="entry name" value="HATPase_c"/>
    <property type="match status" value="1"/>
</dbReference>
<keyword evidence="3" id="KW-0597">Phosphoprotein</keyword>
<dbReference type="InterPro" id="IPR013656">
    <property type="entry name" value="PAS_4"/>
</dbReference>
<dbReference type="PROSITE" id="PS50109">
    <property type="entry name" value="HIS_KIN"/>
    <property type="match status" value="1"/>
</dbReference>
<dbReference type="EC" id="2.7.13.3" evidence="2"/>
<sequence length="1153" mass="127450">MLESQTLDFLSHHTTQDESASECDQPTCKILLSDGVHLGAWSFRLPPGSDLEWWDALTHALTPFILLGLRQSYWQDQVSTARTQLERRIREVEAVYEIGQATDDKDIHHLMDLITEKAASVMDAQACSLMLKEPDTEAMTIVASYGLASSIVEDTRILVGSGIAGHVAATGLPLRLDSLDDVPELKTQNLTGLPGVASSICMPMKDEKGEVQGVLCIRRNLPTATFNDDDLRLFSIFATHASLAINNAKLYQKLNNKIQELSTLSDLTETITSTLDLDQVLNQVADNIVDVVKFDRCRIYLCDLDTGRFSARIVRGFDWNPDEKRDANIGLGEGVIGSIAQRQVPVLVDRPDLEPPHVRQYAHALSMTSFYAQPIVARGRCIGVVVVSHSDPTRWITADGIDLLSTFVHQAGIAIENARFYASQERRYAELTTLYEVSRNLAATSGVQKAAKAVNDLAAKITDSDAGVLLHFEAGKDSMRAIEWRGIPDHVEKHLKSIVAALPVAAAAQAVRAPRLLTLQDIPTYFGPDWTPFFEAFLEDHHSTALIPLVVEDVAIGFLLLGKQHEDYGVEQLKLIAVASSQAAVVLNNASSYERRIDQRELELSAIYELMQKVRTATSLDEALSSILEIVASLVWSDQSILYTVDEDGQTMTARAARGDCASEIVGSVTLPLEGEHLGARALRARTGLIASSPAARDVPIVVGQEATLQSVLAIPLLVGDETIGVLTMQTHTPASFNEESVMLLHLVASQAATIYREMSSFRTLTRYTDNILRSIAAGVITINKDGYIVTWNARAEEIINLRAHQIIGRHYKEFFKMLQVDTAVREETMQMVELTAQTGKVFTRNQLCYHSPQGDETYVNLSASQLKSESGEYLGVVVVFEDVTNEMQMKEEVERVSKLAETGQLAANIAHELRNPLSSIKGAAQLLRNELPDEFIELHGEFLDIIIEEVNGLNRMTSEFLEFSRVSPPQMQSVSLNQILGRLIQFMSAYLHDQDIEFEQKYAEDLPNVLVDKSQIEQVIRNIVINAAQSMPHGGKLTIITRYLVEQDIAEVDFEDMGVGINANKLEKIWTPFFTTKTKGTGLGLAIARKIVETHGGRLTARSMPGEGSTFTMQLPVHPLYTTVVPQARTDISDQRSDRPGGYFEWSSTDLA</sequence>
<dbReference type="Gene3D" id="3.30.450.40">
    <property type="match status" value="4"/>
</dbReference>
<dbReference type="SUPFAM" id="SSF55874">
    <property type="entry name" value="ATPase domain of HSP90 chaperone/DNA topoisomerase II/histidine kinase"/>
    <property type="match status" value="1"/>
</dbReference>
<dbReference type="Gene3D" id="3.30.565.10">
    <property type="entry name" value="Histidine kinase-like ATPase, C-terminal domain"/>
    <property type="match status" value="1"/>
</dbReference>
<dbReference type="NCBIfam" id="TIGR00229">
    <property type="entry name" value="sensory_box"/>
    <property type="match status" value="1"/>
</dbReference>
<dbReference type="Proteomes" id="UP000287394">
    <property type="component" value="Chromosome"/>
</dbReference>
<evidence type="ECO:0000313" key="9">
    <source>
        <dbReference type="EMBL" id="BDI32249.1"/>
    </source>
</evidence>
<dbReference type="InterPro" id="IPR005467">
    <property type="entry name" value="His_kinase_dom"/>
</dbReference>
<dbReference type="SUPFAM" id="SSF55781">
    <property type="entry name" value="GAF domain-like"/>
    <property type="match status" value="4"/>
</dbReference>
<evidence type="ECO:0000256" key="1">
    <source>
        <dbReference type="ARBA" id="ARBA00000085"/>
    </source>
</evidence>
<dbReference type="Gene3D" id="1.10.287.130">
    <property type="match status" value="1"/>
</dbReference>